<gene>
    <name evidence="18" type="ORF">SAMN04487940_1106</name>
</gene>
<evidence type="ECO:0000256" key="12">
    <source>
        <dbReference type="ARBA" id="ARBA00023139"/>
    </source>
</evidence>
<dbReference type="Pfam" id="PF22461">
    <property type="entry name" value="SLBB_2"/>
    <property type="match status" value="1"/>
</dbReference>
<comment type="subcellular location">
    <subcellularLocation>
        <location evidence="1">Cell outer membrane</location>
        <topology evidence="1">Multi-pass membrane protein</topology>
    </subcellularLocation>
</comment>
<dbReference type="GO" id="GO:0015159">
    <property type="term" value="F:polysaccharide transmembrane transporter activity"/>
    <property type="evidence" value="ECO:0007669"/>
    <property type="project" value="InterPro"/>
</dbReference>
<reference evidence="18 19" key="1">
    <citation type="submission" date="2016-10" db="EMBL/GenBank/DDBJ databases">
        <authorList>
            <person name="Varghese N."/>
            <person name="Submissions S."/>
        </authorList>
    </citation>
    <scope>NUCLEOTIDE SEQUENCE [LARGE SCALE GENOMIC DNA]</scope>
    <source>
        <strain evidence="18 19">FF3</strain>
    </source>
</reference>
<keyword evidence="8" id="KW-0625">Polysaccharide transport</keyword>
<keyword evidence="14" id="KW-0449">Lipoprotein</keyword>
<organism evidence="18 19">
    <name type="scientific">Marinovum algicola</name>
    <dbReference type="NCBI Taxonomy" id="42444"/>
    <lineage>
        <taxon>Bacteria</taxon>
        <taxon>Pseudomonadati</taxon>
        <taxon>Pseudomonadota</taxon>
        <taxon>Alphaproteobacteria</taxon>
        <taxon>Rhodobacterales</taxon>
        <taxon>Roseobacteraceae</taxon>
        <taxon>Marinovum</taxon>
    </lineage>
</organism>
<evidence type="ECO:0000256" key="10">
    <source>
        <dbReference type="ARBA" id="ARBA00023114"/>
    </source>
</evidence>
<keyword evidence="19" id="KW-1185">Reference proteome</keyword>
<keyword evidence="7 15" id="KW-0732">Signal</keyword>
<dbReference type="PANTHER" id="PTHR33619">
    <property type="entry name" value="POLYSACCHARIDE EXPORT PROTEIN GFCE-RELATED"/>
    <property type="match status" value="1"/>
</dbReference>
<evidence type="ECO:0000256" key="5">
    <source>
        <dbReference type="ARBA" id="ARBA00022597"/>
    </source>
</evidence>
<evidence type="ECO:0000256" key="3">
    <source>
        <dbReference type="ARBA" id="ARBA00022448"/>
    </source>
</evidence>
<evidence type="ECO:0000256" key="9">
    <source>
        <dbReference type="ARBA" id="ARBA00023065"/>
    </source>
</evidence>
<keyword evidence="12" id="KW-0564">Palmitate</keyword>
<dbReference type="InterPro" id="IPR049712">
    <property type="entry name" value="Poly_export"/>
</dbReference>
<evidence type="ECO:0000256" key="8">
    <source>
        <dbReference type="ARBA" id="ARBA00023047"/>
    </source>
</evidence>
<keyword evidence="11" id="KW-0472">Membrane</keyword>
<feature type="signal peptide" evidence="15">
    <location>
        <begin position="1"/>
        <end position="24"/>
    </location>
</feature>
<keyword evidence="13" id="KW-0998">Cell outer membrane</keyword>
<dbReference type="Pfam" id="PF02563">
    <property type="entry name" value="Poly_export"/>
    <property type="match status" value="1"/>
</dbReference>
<evidence type="ECO:0000256" key="11">
    <source>
        <dbReference type="ARBA" id="ARBA00023136"/>
    </source>
</evidence>
<dbReference type="GO" id="GO:0009279">
    <property type="term" value="C:cell outer membrane"/>
    <property type="evidence" value="ECO:0007669"/>
    <property type="project" value="UniProtKB-SubCell"/>
</dbReference>
<evidence type="ECO:0000259" key="17">
    <source>
        <dbReference type="Pfam" id="PF22461"/>
    </source>
</evidence>
<dbReference type="InterPro" id="IPR003715">
    <property type="entry name" value="Poly_export_N"/>
</dbReference>
<accession>A0A975WBE8</accession>
<evidence type="ECO:0000259" key="16">
    <source>
        <dbReference type="Pfam" id="PF02563"/>
    </source>
</evidence>
<dbReference type="GO" id="GO:0046930">
    <property type="term" value="C:pore complex"/>
    <property type="evidence" value="ECO:0007669"/>
    <property type="project" value="UniProtKB-KW"/>
</dbReference>
<evidence type="ECO:0000256" key="4">
    <source>
        <dbReference type="ARBA" id="ARBA00022452"/>
    </source>
</evidence>
<evidence type="ECO:0000313" key="18">
    <source>
        <dbReference type="EMBL" id="SEJ75600.1"/>
    </source>
</evidence>
<evidence type="ECO:0000256" key="14">
    <source>
        <dbReference type="ARBA" id="ARBA00023288"/>
    </source>
</evidence>
<dbReference type="Gene3D" id="3.30.1950.10">
    <property type="entry name" value="wza like domain"/>
    <property type="match status" value="1"/>
</dbReference>
<dbReference type="Gene3D" id="3.10.560.10">
    <property type="entry name" value="Outer membrane lipoprotein wza domain like"/>
    <property type="match status" value="2"/>
</dbReference>
<dbReference type="PROSITE" id="PS51257">
    <property type="entry name" value="PROKAR_LIPOPROTEIN"/>
    <property type="match status" value="1"/>
</dbReference>
<dbReference type="InterPro" id="IPR054765">
    <property type="entry name" value="SLBB_dom"/>
</dbReference>
<feature type="domain" description="Polysaccharide export protein N-terminal" evidence="16">
    <location>
        <begin position="82"/>
        <end position="161"/>
    </location>
</feature>
<keyword evidence="3" id="KW-0813">Transport</keyword>
<feature type="chain" id="PRO_5038030442" evidence="15">
    <location>
        <begin position="25"/>
        <end position="389"/>
    </location>
</feature>
<keyword evidence="5" id="KW-0762">Sugar transport</keyword>
<name>A0A975WBE8_9RHOB</name>
<dbReference type="PANTHER" id="PTHR33619:SF3">
    <property type="entry name" value="POLYSACCHARIDE EXPORT PROTEIN GFCE-RELATED"/>
    <property type="match status" value="1"/>
</dbReference>
<dbReference type="GO" id="GO:0015288">
    <property type="term" value="F:porin activity"/>
    <property type="evidence" value="ECO:0007669"/>
    <property type="project" value="UniProtKB-KW"/>
</dbReference>
<comment type="similarity">
    <text evidence="2">Belongs to the BexD/CtrA/VexA family.</text>
</comment>
<dbReference type="Proteomes" id="UP000182932">
    <property type="component" value="Unassembled WGS sequence"/>
</dbReference>
<keyword evidence="10" id="KW-0626">Porin</keyword>
<evidence type="ECO:0000256" key="13">
    <source>
        <dbReference type="ARBA" id="ARBA00023237"/>
    </source>
</evidence>
<protein>
    <submittedName>
        <fullName evidence="18">Polysaccharide export outer membrane protein</fullName>
    </submittedName>
</protein>
<proteinExistence type="inferred from homology"/>
<evidence type="ECO:0000256" key="1">
    <source>
        <dbReference type="ARBA" id="ARBA00004571"/>
    </source>
</evidence>
<keyword evidence="6" id="KW-0812">Transmembrane</keyword>
<sequence>MKNHQTGWARSVALLLAVSLAASCGLPRSGPNKREIFAGSVQRQGDAFIVSVNDRVTRATGVVPALGFSETFKSAGVIGSDVIRPGDTLGLTIWENVDDGLLAGETSSSTLLETVQVDGAGFIFVPYAGRIKAAGNTTEAVRRIITRKLEEQTPDPQVEIRREAGDGATVSVVGAVGAQGVYAIERPTRTLSSMMARAGGVTIEPEIAQITVTRGGQTGKIWFEDLYAHPRMDIALRGGDKILIEEDTRAFVALGATGAQSRVPFETQTLSAVEAIAQVGGLLSTSADPTGVFVLRNEAEVIAENVLGRDDLQGPQRMVYVLDLTEPNGLFLARDFIVRDDDLLYVTEAPLSQWNKTIAALTGSLGAITTLSSTATSVNALASGDLTGG</sequence>
<feature type="domain" description="SLBB" evidence="17">
    <location>
        <begin position="170"/>
        <end position="242"/>
    </location>
</feature>
<keyword evidence="9" id="KW-0406">Ion transport</keyword>
<evidence type="ECO:0000313" key="19">
    <source>
        <dbReference type="Proteomes" id="UP000182932"/>
    </source>
</evidence>
<comment type="caution">
    <text evidence="18">The sequence shown here is derived from an EMBL/GenBank/DDBJ whole genome shotgun (WGS) entry which is preliminary data.</text>
</comment>
<keyword evidence="4" id="KW-1134">Transmembrane beta strand</keyword>
<evidence type="ECO:0000256" key="2">
    <source>
        <dbReference type="ARBA" id="ARBA00009450"/>
    </source>
</evidence>
<evidence type="ECO:0000256" key="7">
    <source>
        <dbReference type="ARBA" id="ARBA00022729"/>
    </source>
</evidence>
<evidence type="ECO:0000256" key="6">
    <source>
        <dbReference type="ARBA" id="ARBA00022692"/>
    </source>
</evidence>
<evidence type="ECO:0000256" key="15">
    <source>
        <dbReference type="SAM" id="SignalP"/>
    </source>
</evidence>
<dbReference type="EMBL" id="FNYY01000010">
    <property type="protein sequence ID" value="SEJ75600.1"/>
    <property type="molecule type" value="Genomic_DNA"/>
</dbReference>
<dbReference type="GO" id="GO:0006811">
    <property type="term" value="P:monoatomic ion transport"/>
    <property type="evidence" value="ECO:0007669"/>
    <property type="project" value="UniProtKB-KW"/>
</dbReference>
<dbReference type="AlphaFoldDB" id="A0A975WBE8"/>